<dbReference type="OrthoDB" id="4435847at2"/>
<evidence type="ECO:0000259" key="7">
    <source>
        <dbReference type="PROSITE" id="PS50968"/>
    </source>
</evidence>
<dbReference type="GO" id="GO:0016874">
    <property type="term" value="F:ligase activity"/>
    <property type="evidence" value="ECO:0007669"/>
    <property type="project" value="UniProtKB-KW"/>
</dbReference>
<dbReference type="InterPro" id="IPR011054">
    <property type="entry name" value="Rudment_hybrid_motif"/>
</dbReference>
<reference evidence="11" key="1">
    <citation type="submission" date="2018-10" db="EMBL/GenBank/DDBJ databases">
        <authorList>
            <person name="Peiro R."/>
            <person name="Begona"/>
            <person name="Cbmso G."/>
            <person name="Lopez M."/>
            <person name="Gonzalez S."/>
            <person name="Sacristan E."/>
            <person name="Castillo E."/>
        </authorList>
    </citation>
    <scope>NUCLEOTIDE SEQUENCE [LARGE SCALE GENOMIC DNA]</scope>
</reference>
<dbReference type="Pfam" id="PF02786">
    <property type="entry name" value="CPSase_L_D2"/>
    <property type="match status" value="1"/>
</dbReference>
<organism evidence="10 11">
    <name type="scientific">Rhodoplanes serenus</name>
    <dbReference type="NCBI Taxonomy" id="200615"/>
    <lineage>
        <taxon>Bacteria</taxon>
        <taxon>Pseudomonadati</taxon>
        <taxon>Pseudomonadota</taxon>
        <taxon>Alphaproteobacteria</taxon>
        <taxon>Hyphomicrobiales</taxon>
        <taxon>Nitrobacteraceae</taxon>
        <taxon>Rhodoplanes</taxon>
    </lineage>
</organism>
<keyword evidence="4 6" id="KW-0067">ATP-binding</keyword>
<evidence type="ECO:0000256" key="4">
    <source>
        <dbReference type="ARBA" id="ARBA00022840"/>
    </source>
</evidence>
<gene>
    <name evidence="10" type="primary">accA1_2</name>
    <name evidence="10" type="ORF">RHODGE_RHODGE_04445</name>
</gene>
<dbReference type="CDD" id="cd06850">
    <property type="entry name" value="biotinyl_domain"/>
    <property type="match status" value="1"/>
</dbReference>
<comment type="cofactor">
    <cofactor evidence="1">
        <name>biotin</name>
        <dbReference type="ChEBI" id="CHEBI:57586"/>
    </cofactor>
</comment>
<dbReference type="InterPro" id="IPR005479">
    <property type="entry name" value="CPAse_ATP-bd"/>
</dbReference>
<dbReference type="Pfam" id="PF00289">
    <property type="entry name" value="Biotin_carb_N"/>
    <property type="match status" value="1"/>
</dbReference>
<dbReference type="PANTHER" id="PTHR18866:SF33">
    <property type="entry name" value="METHYLCROTONOYL-COA CARBOXYLASE SUBUNIT ALPHA, MITOCHONDRIAL-RELATED"/>
    <property type="match status" value="1"/>
</dbReference>
<dbReference type="GO" id="GO:0046872">
    <property type="term" value="F:metal ion binding"/>
    <property type="evidence" value="ECO:0007669"/>
    <property type="project" value="InterPro"/>
</dbReference>
<keyword evidence="3 6" id="KW-0547">Nucleotide-binding</keyword>
<dbReference type="SUPFAM" id="SSF51230">
    <property type="entry name" value="Single hybrid motif"/>
    <property type="match status" value="1"/>
</dbReference>
<dbReference type="InterPro" id="IPR050856">
    <property type="entry name" value="Biotin_carboxylase_complex"/>
</dbReference>
<dbReference type="Pfam" id="PF00364">
    <property type="entry name" value="Biotin_lipoyl"/>
    <property type="match status" value="1"/>
</dbReference>
<dbReference type="PANTHER" id="PTHR18866">
    <property type="entry name" value="CARBOXYLASE:PYRUVATE/ACETYL-COA/PROPIONYL-COA CARBOXYLASE"/>
    <property type="match status" value="1"/>
</dbReference>
<dbReference type="PROSITE" id="PS50979">
    <property type="entry name" value="BC"/>
    <property type="match status" value="1"/>
</dbReference>
<dbReference type="InterPro" id="IPR011761">
    <property type="entry name" value="ATP-grasp"/>
</dbReference>
<dbReference type="SMART" id="SM00878">
    <property type="entry name" value="Biotin_carb_C"/>
    <property type="match status" value="1"/>
</dbReference>
<dbReference type="GO" id="GO:0005524">
    <property type="term" value="F:ATP binding"/>
    <property type="evidence" value="ECO:0007669"/>
    <property type="project" value="UniProtKB-UniRule"/>
</dbReference>
<feature type="domain" description="Biotin carboxylation" evidence="9">
    <location>
        <begin position="1"/>
        <end position="444"/>
    </location>
</feature>
<dbReference type="InterPro" id="IPR011764">
    <property type="entry name" value="Biotin_carboxylation_dom"/>
</dbReference>
<dbReference type="Pfam" id="PF02785">
    <property type="entry name" value="Biotin_carb_C"/>
    <property type="match status" value="1"/>
</dbReference>
<keyword evidence="2" id="KW-0436">Ligase</keyword>
<keyword evidence="5" id="KW-0092">Biotin</keyword>
<dbReference type="SUPFAM" id="SSF52440">
    <property type="entry name" value="PreATP-grasp domain"/>
    <property type="match status" value="1"/>
</dbReference>
<dbReference type="InterPro" id="IPR005481">
    <property type="entry name" value="BC-like_N"/>
</dbReference>
<dbReference type="AlphaFoldDB" id="A0A3S4FFB9"/>
<dbReference type="Proteomes" id="UP000289200">
    <property type="component" value="Unassembled WGS sequence"/>
</dbReference>
<evidence type="ECO:0000313" key="11">
    <source>
        <dbReference type="Proteomes" id="UP000289200"/>
    </source>
</evidence>
<dbReference type="PROSITE" id="PS50968">
    <property type="entry name" value="BIOTINYL_LIPOYL"/>
    <property type="match status" value="1"/>
</dbReference>
<dbReference type="Gene3D" id="3.30.470.20">
    <property type="entry name" value="ATP-grasp fold, B domain"/>
    <property type="match status" value="1"/>
</dbReference>
<name>A0A3S4FFB9_9BRAD</name>
<proteinExistence type="predicted"/>
<keyword evidence="11" id="KW-1185">Reference proteome</keyword>
<comment type="caution">
    <text evidence="10">The sequence shown here is derived from an EMBL/GenBank/DDBJ whole genome shotgun (WGS) entry which is preliminary data.</text>
</comment>
<dbReference type="EMBL" id="UWOC01000192">
    <property type="protein sequence ID" value="VCU10880.1"/>
    <property type="molecule type" value="Genomic_DNA"/>
</dbReference>
<dbReference type="SUPFAM" id="SSF56059">
    <property type="entry name" value="Glutathione synthetase ATP-binding domain-like"/>
    <property type="match status" value="1"/>
</dbReference>
<feature type="domain" description="Lipoyl-binding" evidence="7">
    <location>
        <begin position="583"/>
        <end position="658"/>
    </location>
</feature>
<evidence type="ECO:0000259" key="8">
    <source>
        <dbReference type="PROSITE" id="PS50975"/>
    </source>
</evidence>
<dbReference type="InterPro" id="IPR005482">
    <property type="entry name" value="Biotin_COase_C"/>
</dbReference>
<dbReference type="Gene3D" id="2.40.50.100">
    <property type="match status" value="1"/>
</dbReference>
<feature type="domain" description="ATP-grasp" evidence="8">
    <location>
        <begin position="120"/>
        <end position="317"/>
    </location>
</feature>
<dbReference type="InterPro" id="IPR000089">
    <property type="entry name" value="Biotin_lipoyl"/>
</dbReference>
<evidence type="ECO:0000256" key="5">
    <source>
        <dbReference type="ARBA" id="ARBA00023267"/>
    </source>
</evidence>
<sequence>MIRKLLIANRGEIARRIARTCERLGIPFVAVYSDADHGAPHLAGAAAAVRIGAAPATRSYLDGTALIRAARDSGCDAVHPGFGFLSESSDFAAAVEQAGLIFVGPAPETIAALGDKARAKALMAAAGVPVVPGSDTASADADEVARLIAAVGCPALLKPVAGGGGKGMTVVSRADEARPAIESAVRTARAAFGDGRLLVERLIERPRHVEVQVFGDGRGDVVHLFDRECSLQRRHQKVIEEAPAPRLPEALRRALWAAAVDGARALAYRNAGTFEFIVGADGAFYALEVNARLQVEHPVTEAITGLDLVEWQLRIAAGEPLPLAQDAIAATGHAFECRVYAEDTAAGFRPAPGRVVDLGWPAGTRVDSAVEAGSTVPPHYDPMIAKLIVHGGDRGAALAAMRRALADTVILGLTTNVGFLARLLARPEVAAAAVHTRFVDEALPELAATADEAAVTAAAAAAVVLDAVPLAGAAASPWSPGATRPFGRADLAADGALGRVATSLAGTRSVSIVRALRGDAVTVETGHDGVAATVTVTGRRVAPHRVAGEVGGRRWQARVSEAAVEVILDGVRAEVSRITRADHESAAAGDWMHAEMPGVVVAVPVGAGATVERGDVLAVIEAMKFENPVTADRAGVVAEIACAIGETVQAGQALVRFAS</sequence>
<dbReference type="InterPro" id="IPR011053">
    <property type="entry name" value="Single_hybrid_motif"/>
</dbReference>
<evidence type="ECO:0000256" key="6">
    <source>
        <dbReference type="PROSITE-ProRule" id="PRU00409"/>
    </source>
</evidence>
<evidence type="ECO:0000256" key="3">
    <source>
        <dbReference type="ARBA" id="ARBA00022741"/>
    </source>
</evidence>
<dbReference type="InterPro" id="IPR016185">
    <property type="entry name" value="PreATP-grasp_dom_sf"/>
</dbReference>
<evidence type="ECO:0000256" key="2">
    <source>
        <dbReference type="ARBA" id="ARBA00022598"/>
    </source>
</evidence>
<evidence type="ECO:0000256" key="1">
    <source>
        <dbReference type="ARBA" id="ARBA00001953"/>
    </source>
</evidence>
<dbReference type="SUPFAM" id="SSF51246">
    <property type="entry name" value="Rudiment single hybrid motif"/>
    <property type="match status" value="1"/>
</dbReference>
<dbReference type="PROSITE" id="PS50975">
    <property type="entry name" value="ATP_GRASP"/>
    <property type="match status" value="1"/>
</dbReference>
<dbReference type="RefSeq" id="WP_129611238.1">
    <property type="nucleotide sequence ID" value="NZ_UWOC01000192.1"/>
</dbReference>
<evidence type="ECO:0000313" key="10">
    <source>
        <dbReference type="EMBL" id="VCU10880.1"/>
    </source>
</evidence>
<evidence type="ECO:0000259" key="9">
    <source>
        <dbReference type="PROSITE" id="PS50979"/>
    </source>
</evidence>
<protein>
    <submittedName>
        <fullName evidence="10">Acetyl-/propionyl-coenzyme A carboxylase alpha chain</fullName>
    </submittedName>
</protein>
<accession>A0A3S4FFB9</accession>